<keyword evidence="6 8" id="KW-1133">Transmembrane helix</keyword>
<feature type="transmembrane region" description="Helical" evidence="8">
    <location>
        <begin position="26"/>
        <end position="49"/>
    </location>
</feature>
<keyword evidence="3" id="KW-0813">Transport</keyword>
<feature type="transmembrane region" description="Helical" evidence="8">
    <location>
        <begin position="103"/>
        <end position="122"/>
    </location>
</feature>
<dbReference type="RefSeq" id="WP_274038082.1">
    <property type="nucleotide sequence ID" value="NZ_CAJSLV010000013.1"/>
</dbReference>
<evidence type="ECO:0000256" key="1">
    <source>
        <dbReference type="ARBA" id="ARBA00004651"/>
    </source>
</evidence>
<dbReference type="InterPro" id="IPR052017">
    <property type="entry name" value="TSUP"/>
</dbReference>
<feature type="transmembrane region" description="Helical" evidence="8">
    <location>
        <begin position="218"/>
        <end position="239"/>
    </location>
</feature>
<name>A0A9W4DH59_9ACTN</name>
<feature type="transmembrane region" description="Helical" evidence="8">
    <location>
        <begin position="192"/>
        <end position="211"/>
    </location>
</feature>
<gene>
    <name evidence="9" type="ORF">SCOCK_110104</name>
</gene>
<evidence type="ECO:0000256" key="8">
    <source>
        <dbReference type="RuleBase" id="RU363041"/>
    </source>
</evidence>
<comment type="similarity">
    <text evidence="2 8">Belongs to the 4-toluene sulfonate uptake permease (TSUP) (TC 2.A.102) family.</text>
</comment>
<organism evidence="9 10">
    <name type="scientific">Actinacidiphila cocklensis</name>
    <dbReference type="NCBI Taxonomy" id="887465"/>
    <lineage>
        <taxon>Bacteria</taxon>
        <taxon>Bacillati</taxon>
        <taxon>Actinomycetota</taxon>
        <taxon>Actinomycetes</taxon>
        <taxon>Kitasatosporales</taxon>
        <taxon>Streptomycetaceae</taxon>
        <taxon>Actinacidiphila</taxon>
    </lineage>
</organism>
<keyword evidence="5 8" id="KW-0812">Transmembrane</keyword>
<dbReference type="PANTHER" id="PTHR30269:SF37">
    <property type="entry name" value="MEMBRANE TRANSPORTER PROTEIN"/>
    <property type="match status" value="1"/>
</dbReference>
<evidence type="ECO:0000313" key="9">
    <source>
        <dbReference type="EMBL" id="CAG6391276.1"/>
    </source>
</evidence>
<comment type="subcellular location">
    <subcellularLocation>
        <location evidence="1 8">Cell membrane</location>
        <topology evidence="1 8">Multi-pass membrane protein</topology>
    </subcellularLocation>
</comment>
<keyword evidence="4 8" id="KW-1003">Cell membrane</keyword>
<dbReference type="InterPro" id="IPR002781">
    <property type="entry name" value="TM_pro_TauE-like"/>
</dbReference>
<reference evidence="9" key="1">
    <citation type="submission" date="2021-05" db="EMBL/GenBank/DDBJ databases">
        <authorList>
            <person name="Arsene-Ploetze F."/>
        </authorList>
    </citation>
    <scope>NUCLEOTIDE SEQUENCE</scope>
    <source>
        <strain evidence="9">DSM 42138</strain>
    </source>
</reference>
<evidence type="ECO:0000256" key="4">
    <source>
        <dbReference type="ARBA" id="ARBA00022475"/>
    </source>
</evidence>
<dbReference type="EMBL" id="CAJSLV010000013">
    <property type="protein sequence ID" value="CAG6391276.1"/>
    <property type="molecule type" value="Genomic_DNA"/>
</dbReference>
<evidence type="ECO:0000256" key="7">
    <source>
        <dbReference type="ARBA" id="ARBA00023136"/>
    </source>
</evidence>
<sequence length="242" mass="24141">MNGWADALALAGIVLAGSTVQRMSGMGFALVAVPALVLLIGPTHGVALANCASGVISAVGLIDTWRQVRLAAMAPLVVAAACTVPAGTWALRHVPEPDLLTGMGLLVTVSVAVIASGVRVPALRGRGGAVTAGAASGFMNASAGVGGPAVSLYAVNAEWTVAEFVPNAQFYGVVVNALSLGAKGVPHLSTPVWALAGAGMAVGTLAGRVLAARVPERWARLTILLLALTGGLTTLVKGIGEW</sequence>
<dbReference type="GO" id="GO:0005886">
    <property type="term" value="C:plasma membrane"/>
    <property type="evidence" value="ECO:0007669"/>
    <property type="project" value="UniProtKB-SubCell"/>
</dbReference>
<dbReference type="Pfam" id="PF01925">
    <property type="entry name" value="TauE"/>
    <property type="match status" value="1"/>
</dbReference>
<proteinExistence type="inferred from homology"/>
<dbReference type="PANTHER" id="PTHR30269">
    <property type="entry name" value="TRANSMEMBRANE PROTEIN YFCA"/>
    <property type="match status" value="1"/>
</dbReference>
<evidence type="ECO:0000256" key="3">
    <source>
        <dbReference type="ARBA" id="ARBA00022448"/>
    </source>
</evidence>
<evidence type="ECO:0000256" key="6">
    <source>
        <dbReference type="ARBA" id="ARBA00022989"/>
    </source>
</evidence>
<keyword evidence="10" id="KW-1185">Reference proteome</keyword>
<feature type="transmembrane region" description="Helical" evidence="8">
    <location>
        <begin position="134"/>
        <end position="155"/>
    </location>
</feature>
<dbReference type="Proteomes" id="UP001152519">
    <property type="component" value="Unassembled WGS sequence"/>
</dbReference>
<accession>A0A9W4DH59</accession>
<evidence type="ECO:0000313" key="10">
    <source>
        <dbReference type="Proteomes" id="UP001152519"/>
    </source>
</evidence>
<feature type="transmembrane region" description="Helical" evidence="8">
    <location>
        <begin position="70"/>
        <end position="91"/>
    </location>
</feature>
<keyword evidence="7 8" id="KW-0472">Membrane</keyword>
<comment type="caution">
    <text evidence="9">The sequence shown here is derived from an EMBL/GenBank/DDBJ whole genome shotgun (WGS) entry which is preliminary data.</text>
</comment>
<evidence type="ECO:0000256" key="2">
    <source>
        <dbReference type="ARBA" id="ARBA00009142"/>
    </source>
</evidence>
<evidence type="ECO:0000256" key="5">
    <source>
        <dbReference type="ARBA" id="ARBA00022692"/>
    </source>
</evidence>
<dbReference type="AlphaFoldDB" id="A0A9W4DH59"/>
<protein>
    <recommendedName>
        <fullName evidence="8">Probable membrane transporter protein</fullName>
    </recommendedName>
</protein>